<proteinExistence type="predicted"/>
<dbReference type="Proteomes" id="UP001498469">
    <property type="component" value="Unassembled WGS sequence"/>
</dbReference>
<organism evidence="1 2">
    <name type="scientific">Clostridium frigoriphilum</name>
    <dbReference type="NCBI Taxonomy" id="443253"/>
    <lineage>
        <taxon>Bacteria</taxon>
        <taxon>Bacillati</taxon>
        <taxon>Bacillota</taxon>
        <taxon>Clostridia</taxon>
        <taxon>Eubacteriales</taxon>
        <taxon>Clostridiaceae</taxon>
        <taxon>Clostridium</taxon>
    </lineage>
</organism>
<name>A0ABU7UIX6_9CLOT</name>
<keyword evidence="2" id="KW-1185">Reference proteome</keyword>
<comment type="caution">
    <text evidence="1">The sequence shown here is derived from an EMBL/GenBank/DDBJ whole genome shotgun (WGS) entry which is preliminary data.</text>
</comment>
<gene>
    <name evidence="1" type="ORF">SJI18_01180</name>
</gene>
<dbReference type="RefSeq" id="WP_216247569.1">
    <property type="nucleotide sequence ID" value="NZ_JAZHFS010000001.1"/>
</dbReference>
<dbReference type="EMBL" id="JAZHFS010000001">
    <property type="protein sequence ID" value="MEF2110916.1"/>
    <property type="molecule type" value="Genomic_DNA"/>
</dbReference>
<reference evidence="1 2" key="1">
    <citation type="submission" date="2023-11" db="EMBL/GenBank/DDBJ databases">
        <title>Draft genome sequence of a psychrophilic Clostridium strain from permafrost water brine.</title>
        <authorList>
            <person name="Shcherbakova V.A."/>
            <person name="Trubitsyn V.E."/>
            <person name="Zakharyuk A.G."/>
        </authorList>
    </citation>
    <scope>NUCLEOTIDE SEQUENCE [LARGE SCALE GENOMIC DNA]</scope>
    <source>
        <strain evidence="1 2">14F</strain>
    </source>
</reference>
<evidence type="ECO:0000313" key="1">
    <source>
        <dbReference type="EMBL" id="MEF2110916.1"/>
    </source>
</evidence>
<protein>
    <submittedName>
        <fullName evidence="1">Phage tail tube protein</fullName>
    </submittedName>
</protein>
<sequence length="65" mass="7382">MEKDFSGLCPKYETEGSIEITYTEVNMAGDPRTYYKRGNYRCEKSNSKGCDLKPCPIYSDSPNSL</sequence>
<accession>A0ABU7UIX6</accession>
<evidence type="ECO:0000313" key="2">
    <source>
        <dbReference type="Proteomes" id="UP001498469"/>
    </source>
</evidence>